<dbReference type="EMBL" id="JBCDNA010000003">
    <property type="protein sequence ID" value="MEL4457398.1"/>
    <property type="molecule type" value="Genomic_DNA"/>
</dbReference>
<dbReference type="PRINTS" id="PR00125">
    <property type="entry name" value="ATPASEDELTA"/>
</dbReference>
<evidence type="ECO:0000313" key="8">
    <source>
        <dbReference type="EMBL" id="MEL4457398.1"/>
    </source>
</evidence>
<comment type="similarity">
    <text evidence="7">Belongs to the ATPase delta chain family.</text>
</comment>
<dbReference type="Pfam" id="PF00213">
    <property type="entry name" value="OSCP"/>
    <property type="match status" value="1"/>
</dbReference>
<dbReference type="InterPro" id="IPR000711">
    <property type="entry name" value="ATPase_OSCP/dsu"/>
</dbReference>
<keyword evidence="6 7" id="KW-0066">ATP synthesis</keyword>
<gene>
    <name evidence="7 8" type="primary">atpH</name>
    <name evidence="8" type="ORF">AABB81_15940</name>
</gene>
<dbReference type="RefSeq" id="WP_342161560.1">
    <property type="nucleotide sequence ID" value="NZ_JBCDNA010000003.1"/>
</dbReference>
<evidence type="ECO:0000256" key="7">
    <source>
        <dbReference type="HAMAP-Rule" id="MF_01416"/>
    </source>
</evidence>
<keyword evidence="9" id="KW-1185">Reference proteome</keyword>
<keyword evidence="5 7" id="KW-0472">Membrane</keyword>
<keyword evidence="7" id="KW-0139">CF(1)</keyword>
<comment type="subcellular location">
    <subcellularLocation>
        <location evidence="7">Cell membrane</location>
        <topology evidence="7">Peripheral membrane protein</topology>
    </subcellularLocation>
    <subcellularLocation>
        <location evidence="1">Membrane</location>
    </subcellularLocation>
</comment>
<evidence type="ECO:0000256" key="1">
    <source>
        <dbReference type="ARBA" id="ARBA00004370"/>
    </source>
</evidence>
<keyword evidence="7" id="KW-1003">Cell membrane</keyword>
<name>A0ABU9L4P3_9FLAO</name>
<keyword evidence="2 7" id="KW-0813">Transport</keyword>
<keyword evidence="3 7" id="KW-0375">Hydrogen ion transport</keyword>
<evidence type="ECO:0000256" key="3">
    <source>
        <dbReference type="ARBA" id="ARBA00022781"/>
    </source>
</evidence>
<dbReference type="SUPFAM" id="SSF47928">
    <property type="entry name" value="N-terminal domain of the delta subunit of the F1F0-ATP synthase"/>
    <property type="match status" value="1"/>
</dbReference>
<sequence length="185" mass="20719">MVGTRAALRYAKATLNLAKEKGFAKEVNDDMILIQSTIEENHDLEVMLKSPVIKAKAKKAVLTEIFEKKVNGITMGLLNLLIENKRPALLILVAKEYIIIYDFLKGIEVAQITSAVPLTKELETEILKKIEESIGKEISMNNIIDPSIIGGFILRIGDKQYDSSVSSRLKDLLSQFEDNQYVPKI</sequence>
<evidence type="ECO:0000256" key="2">
    <source>
        <dbReference type="ARBA" id="ARBA00022448"/>
    </source>
</evidence>
<proteinExistence type="inferred from homology"/>
<evidence type="ECO:0000256" key="4">
    <source>
        <dbReference type="ARBA" id="ARBA00023065"/>
    </source>
</evidence>
<dbReference type="PROSITE" id="PS00389">
    <property type="entry name" value="ATPASE_DELTA"/>
    <property type="match status" value="1"/>
</dbReference>
<reference evidence="8 9" key="1">
    <citation type="submission" date="2024-04" db="EMBL/GenBank/DDBJ databases">
        <title>whole genome sequencing of Lutimonas vermicola strain IMCC1616.</title>
        <authorList>
            <person name="Bae S.S."/>
        </authorList>
    </citation>
    <scope>NUCLEOTIDE SEQUENCE [LARGE SCALE GENOMIC DNA]</scope>
    <source>
        <strain evidence="8 9">IMCC1616</strain>
    </source>
</reference>
<dbReference type="NCBIfam" id="TIGR01145">
    <property type="entry name" value="ATP_synt_delta"/>
    <property type="match status" value="1"/>
</dbReference>
<dbReference type="InterPro" id="IPR026015">
    <property type="entry name" value="ATP_synth_OSCP/delta_N_sf"/>
</dbReference>
<dbReference type="Proteomes" id="UP001474120">
    <property type="component" value="Unassembled WGS sequence"/>
</dbReference>
<evidence type="ECO:0000256" key="6">
    <source>
        <dbReference type="ARBA" id="ARBA00023310"/>
    </source>
</evidence>
<comment type="caution">
    <text evidence="8">The sequence shown here is derived from an EMBL/GenBank/DDBJ whole genome shotgun (WGS) entry which is preliminary data.</text>
</comment>
<evidence type="ECO:0000256" key="5">
    <source>
        <dbReference type="ARBA" id="ARBA00023136"/>
    </source>
</evidence>
<protein>
    <recommendedName>
        <fullName evidence="7">ATP synthase subunit delta</fullName>
    </recommendedName>
    <alternativeName>
        <fullName evidence="7">ATP synthase F(1) sector subunit delta</fullName>
    </alternativeName>
    <alternativeName>
        <fullName evidence="7">F-type ATPase subunit delta</fullName>
        <shortName evidence="7">F-ATPase subunit delta</shortName>
    </alternativeName>
</protein>
<accession>A0ABU9L4P3</accession>
<comment type="function">
    <text evidence="7">F(1)F(0) ATP synthase produces ATP from ADP in the presence of a proton or sodium gradient. F-type ATPases consist of two structural domains, F(1) containing the extramembraneous catalytic core and F(0) containing the membrane proton channel, linked together by a central stalk and a peripheral stalk. During catalysis, ATP synthesis in the catalytic domain of F(1) is coupled via a rotary mechanism of the central stalk subunits to proton translocation.</text>
</comment>
<organism evidence="8 9">
    <name type="scientific">Lutimonas vermicola</name>
    <dbReference type="NCBI Taxonomy" id="414288"/>
    <lineage>
        <taxon>Bacteria</taxon>
        <taxon>Pseudomonadati</taxon>
        <taxon>Bacteroidota</taxon>
        <taxon>Flavobacteriia</taxon>
        <taxon>Flavobacteriales</taxon>
        <taxon>Flavobacteriaceae</taxon>
        <taxon>Lutimonas</taxon>
    </lineage>
</organism>
<evidence type="ECO:0000313" key="9">
    <source>
        <dbReference type="Proteomes" id="UP001474120"/>
    </source>
</evidence>
<dbReference type="PANTHER" id="PTHR11910">
    <property type="entry name" value="ATP SYNTHASE DELTA CHAIN"/>
    <property type="match status" value="1"/>
</dbReference>
<dbReference type="InterPro" id="IPR020781">
    <property type="entry name" value="ATPase_OSCP/d_CS"/>
</dbReference>
<keyword evidence="4 7" id="KW-0406">Ion transport</keyword>
<dbReference type="Gene3D" id="1.10.520.20">
    <property type="entry name" value="N-terminal domain of the delta subunit of the F1F0-ATP synthase"/>
    <property type="match status" value="1"/>
</dbReference>
<dbReference type="HAMAP" id="MF_01416">
    <property type="entry name" value="ATP_synth_delta_bact"/>
    <property type="match status" value="1"/>
</dbReference>
<comment type="function">
    <text evidence="7">This protein is part of the stalk that links CF(0) to CF(1). It either transmits conformational changes from CF(0) to CF(1) or is implicated in proton conduction.</text>
</comment>